<evidence type="ECO:0000313" key="3">
    <source>
        <dbReference type="EMBL" id="MEF3366404.1"/>
    </source>
</evidence>
<keyword evidence="1" id="KW-0175">Coiled coil</keyword>
<dbReference type="Proteomes" id="UP001350748">
    <property type="component" value="Unassembled WGS sequence"/>
</dbReference>
<evidence type="ECO:0000256" key="1">
    <source>
        <dbReference type="SAM" id="Coils"/>
    </source>
</evidence>
<keyword evidence="2" id="KW-0472">Membrane</keyword>
<gene>
    <name evidence="3" type="ORF">V3H18_07640</name>
</gene>
<dbReference type="RefSeq" id="WP_332081415.1">
    <property type="nucleotide sequence ID" value="NZ_JAZHYN010000017.1"/>
</dbReference>
<evidence type="ECO:0000256" key="2">
    <source>
        <dbReference type="SAM" id="Phobius"/>
    </source>
</evidence>
<protein>
    <recommendedName>
        <fullName evidence="5">Chromosome partitioning protein ParA</fullName>
    </recommendedName>
</protein>
<keyword evidence="2" id="KW-1133">Transmembrane helix</keyword>
<comment type="caution">
    <text evidence="3">The sequence shown here is derived from an EMBL/GenBank/DDBJ whole genome shotgun (WGS) entry which is preliminary data.</text>
</comment>
<keyword evidence="4" id="KW-1185">Reference proteome</keyword>
<evidence type="ECO:0000313" key="4">
    <source>
        <dbReference type="Proteomes" id="UP001350748"/>
    </source>
</evidence>
<reference evidence="3 4" key="1">
    <citation type="submission" date="2024-02" db="EMBL/GenBank/DDBJ databases">
        <authorList>
            <person name="Grouzdev D."/>
        </authorList>
    </citation>
    <scope>NUCLEOTIDE SEQUENCE [LARGE SCALE GENOMIC DNA]</scope>
    <source>
        <strain evidence="3 4">9N</strain>
    </source>
</reference>
<evidence type="ECO:0008006" key="5">
    <source>
        <dbReference type="Google" id="ProtNLM"/>
    </source>
</evidence>
<feature type="transmembrane region" description="Helical" evidence="2">
    <location>
        <begin position="12"/>
        <end position="30"/>
    </location>
</feature>
<feature type="coiled-coil region" evidence="1">
    <location>
        <begin position="199"/>
        <end position="279"/>
    </location>
</feature>
<dbReference type="EMBL" id="JAZHYN010000017">
    <property type="protein sequence ID" value="MEF3366404.1"/>
    <property type="molecule type" value="Genomic_DNA"/>
</dbReference>
<accession>A0ABU7XG89</accession>
<feature type="coiled-coil region" evidence="1">
    <location>
        <begin position="67"/>
        <end position="122"/>
    </location>
</feature>
<organism evidence="3 4">
    <name type="scientific">Methylocystis borbori</name>
    <dbReference type="NCBI Taxonomy" id="3118750"/>
    <lineage>
        <taxon>Bacteria</taxon>
        <taxon>Pseudomonadati</taxon>
        <taxon>Pseudomonadota</taxon>
        <taxon>Alphaproteobacteria</taxon>
        <taxon>Hyphomicrobiales</taxon>
        <taxon>Methylocystaceae</taxon>
        <taxon>Methylocystis</taxon>
    </lineage>
</organism>
<keyword evidence="2" id="KW-0812">Transmembrane</keyword>
<sequence length="346" mass="38031">MRVLIEQAMYFALGFLVAGLLTLMFLPAFWRRALRLSMRRLQMLAPMSMEEVVAERDLLRAEFAVRERRLEQEIEAIKTARAGALAESGRRAAHIIELETRIKSAEADCRDMNQRVSEAQRIVAERSELLLSTEMALHELTERVESLSRLEPGGEAFDLERQAPLNRVAAHEATMLALHERNAEMAHAVEAMRADYAQAAAAIAKATGLEQELARVSAELETMRTCGQSLAAELDATRAELKTAQERYRNDGDHYQNALRAARAESRDKADKLESARADTAMLQGAVEALRANLRRGGNGAHPASGGEAASEGDVAALREAIVQFGDQVAALDAGTTDKTQVKRAL</sequence>
<name>A0ABU7XG89_9HYPH</name>
<proteinExistence type="predicted"/>